<evidence type="ECO:0000256" key="25">
    <source>
        <dbReference type="SAM" id="MobiDB-lite"/>
    </source>
</evidence>
<accession>A0ABQ1NNR8</accession>
<evidence type="ECO:0000256" key="12">
    <source>
        <dbReference type="ARBA" id="ARBA00022553"/>
    </source>
</evidence>
<evidence type="ECO:0000313" key="30">
    <source>
        <dbReference type="EMBL" id="GGC81716.1"/>
    </source>
</evidence>
<dbReference type="RefSeq" id="WP_188665930.1">
    <property type="nucleotide sequence ID" value="NZ_BMJI01000001.1"/>
</dbReference>
<dbReference type="PANTHER" id="PTHR30181:SF2">
    <property type="entry name" value="PTS SYSTEM MANNITOL-SPECIFIC EIICBA COMPONENT"/>
    <property type="match status" value="1"/>
</dbReference>
<feature type="domain" description="PTS EIIB type-2" evidence="28">
    <location>
        <begin position="402"/>
        <end position="497"/>
    </location>
</feature>
<feature type="transmembrane region" description="Helical" evidence="26">
    <location>
        <begin position="334"/>
        <end position="357"/>
    </location>
</feature>
<dbReference type="PANTHER" id="PTHR30181">
    <property type="entry name" value="MANNITOL PERMEASE IIC COMPONENT"/>
    <property type="match status" value="1"/>
</dbReference>
<proteinExistence type="predicted"/>
<dbReference type="CDD" id="cd05567">
    <property type="entry name" value="PTS_IIB_mannitol"/>
    <property type="match status" value="1"/>
</dbReference>
<feature type="transmembrane region" description="Helical" evidence="26">
    <location>
        <begin position="20"/>
        <end position="46"/>
    </location>
</feature>
<feature type="region of interest" description="Disordered" evidence="25">
    <location>
        <begin position="495"/>
        <end position="539"/>
    </location>
</feature>
<dbReference type="Pfam" id="PF00359">
    <property type="entry name" value="PTS_EIIA_2"/>
    <property type="match status" value="1"/>
</dbReference>
<feature type="transmembrane region" description="Helical" evidence="26">
    <location>
        <begin position="69"/>
        <end position="89"/>
    </location>
</feature>
<evidence type="ECO:0000259" key="28">
    <source>
        <dbReference type="PROSITE" id="PS51099"/>
    </source>
</evidence>
<protein>
    <recommendedName>
        <fullName evidence="6">Mannitol-specific phosphotransferase enzyme IIA component</fullName>
        <ecNumber evidence="5">2.7.1.197</ecNumber>
    </recommendedName>
    <alternativeName>
        <fullName evidence="22">EIIA</fullName>
    </alternativeName>
    <alternativeName>
        <fullName evidence="24">EIICB-Mtl</fullName>
    </alternativeName>
    <alternativeName>
        <fullName evidence="21">EIICBA-Mtl</fullName>
    </alternativeName>
    <alternativeName>
        <fullName evidence="23">EIII</fullName>
    </alternativeName>
    <alternativeName>
        <fullName evidence="20">PTS system mannitol-specific EIIA component</fullName>
    </alternativeName>
    <alternativeName>
        <fullName evidence="8">PTS system mannitol-specific EIICB component</fullName>
    </alternativeName>
    <alternativeName>
        <fullName evidence="7">PTS system mannitol-specific EIICBA component</fullName>
    </alternativeName>
</protein>
<evidence type="ECO:0000256" key="6">
    <source>
        <dbReference type="ARBA" id="ARBA00014783"/>
    </source>
</evidence>
<dbReference type="Pfam" id="PF02302">
    <property type="entry name" value="PTS_IIB"/>
    <property type="match status" value="1"/>
</dbReference>
<dbReference type="PROSITE" id="PS51094">
    <property type="entry name" value="PTS_EIIA_TYPE_2"/>
    <property type="match status" value="1"/>
</dbReference>
<evidence type="ECO:0000256" key="24">
    <source>
        <dbReference type="ARBA" id="ARBA00033349"/>
    </source>
</evidence>
<evidence type="ECO:0000256" key="2">
    <source>
        <dbReference type="ARBA" id="ARBA00002434"/>
    </source>
</evidence>
<keyword evidence="12" id="KW-0597">Phosphoprotein</keyword>
<dbReference type="InterPro" id="IPR002178">
    <property type="entry name" value="PTS_EIIA_type-2_dom"/>
</dbReference>
<comment type="caution">
    <text evidence="30">The sequence shown here is derived from an EMBL/GenBank/DDBJ whole genome shotgun (WGS) entry which is preliminary data.</text>
</comment>
<evidence type="ECO:0000256" key="26">
    <source>
        <dbReference type="SAM" id="Phobius"/>
    </source>
</evidence>
<evidence type="ECO:0000256" key="1">
    <source>
        <dbReference type="ARBA" id="ARBA00001655"/>
    </source>
</evidence>
<dbReference type="Proteomes" id="UP000597761">
    <property type="component" value="Unassembled WGS sequence"/>
</dbReference>
<feature type="compositionally biased region" description="Low complexity" evidence="25">
    <location>
        <begin position="526"/>
        <end position="539"/>
    </location>
</feature>
<name>A0ABQ1NNR8_9MICC</name>
<dbReference type="InterPro" id="IPR013014">
    <property type="entry name" value="PTS_EIIC_2"/>
</dbReference>
<evidence type="ECO:0000256" key="19">
    <source>
        <dbReference type="ARBA" id="ARBA00023136"/>
    </source>
</evidence>
<dbReference type="Gene3D" id="3.40.930.10">
    <property type="entry name" value="Mannitol-specific EII, Chain A"/>
    <property type="match status" value="1"/>
</dbReference>
<keyword evidence="18 26" id="KW-1133">Transmembrane helix</keyword>
<dbReference type="EC" id="2.7.1.197" evidence="5"/>
<dbReference type="SUPFAM" id="SSF52794">
    <property type="entry name" value="PTS system IIB component-like"/>
    <property type="match status" value="1"/>
</dbReference>
<evidence type="ECO:0000256" key="13">
    <source>
        <dbReference type="ARBA" id="ARBA00022597"/>
    </source>
</evidence>
<dbReference type="NCBIfam" id="TIGR00851">
    <property type="entry name" value="mtlA"/>
    <property type="match status" value="1"/>
</dbReference>
<evidence type="ECO:0000256" key="14">
    <source>
        <dbReference type="ARBA" id="ARBA00022679"/>
    </source>
</evidence>
<comment type="catalytic activity">
    <reaction evidence="1">
        <text>D-mannitol(out) + N(pros)-phospho-L-histidyl-[protein] = D-mannitol 1-phosphate(in) + L-histidyl-[protein]</text>
        <dbReference type="Rhea" id="RHEA:33363"/>
        <dbReference type="Rhea" id="RHEA-COMP:9745"/>
        <dbReference type="Rhea" id="RHEA-COMP:9746"/>
        <dbReference type="ChEBI" id="CHEBI:16899"/>
        <dbReference type="ChEBI" id="CHEBI:29979"/>
        <dbReference type="ChEBI" id="CHEBI:61381"/>
        <dbReference type="ChEBI" id="CHEBI:64837"/>
        <dbReference type="EC" id="2.7.1.197"/>
    </reaction>
</comment>
<evidence type="ECO:0000256" key="10">
    <source>
        <dbReference type="ARBA" id="ARBA00022475"/>
    </source>
</evidence>
<evidence type="ECO:0000256" key="21">
    <source>
        <dbReference type="ARBA" id="ARBA00030684"/>
    </source>
</evidence>
<feature type="domain" description="PTS EIIC type-2" evidence="29">
    <location>
        <begin position="20"/>
        <end position="358"/>
    </location>
</feature>
<keyword evidence="9" id="KW-0813">Transport</keyword>
<evidence type="ECO:0000256" key="17">
    <source>
        <dbReference type="ARBA" id="ARBA00022777"/>
    </source>
</evidence>
<dbReference type="CDD" id="cd00211">
    <property type="entry name" value="PTS_IIA_fru"/>
    <property type="match status" value="1"/>
</dbReference>
<keyword evidence="13" id="KW-0762">Sugar transport</keyword>
<dbReference type="InterPro" id="IPR003501">
    <property type="entry name" value="PTS_EIIB_2/3"/>
</dbReference>
<evidence type="ECO:0000259" key="27">
    <source>
        <dbReference type="PROSITE" id="PS51094"/>
    </source>
</evidence>
<evidence type="ECO:0000256" key="7">
    <source>
        <dbReference type="ARBA" id="ARBA00015039"/>
    </source>
</evidence>
<keyword evidence="17" id="KW-0418">Kinase</keyword>
<keyword evidence="16 26" id="KW-0812">Transmembrane</keyword>
<dbReference type="Gene3D" id="3.40.50.2300">
    <property type="match status" value="1"/>
</dbReference>
<dbReference type="SUPFAM" id="SSF55804">
    <property type="entry name" value="Phoshotransferase/anion transport protein"/>
    <property type="match status" value="1"/>
</dbReference>
<evidence type="ECO:0000256" key="9">
    <source>
        <dbReference type="ARBA" id="ARBA00022448"/>
    </source>
</evidence>
<keyword evidence="10" id="KW-1003">Cell membrane</keyword>
<feature type="transmembrane region" description="Helical" evidence="26">
    <location>
        <begin position="149"/>
        <end position="173"/>
    </location>
</feature>
<dbReference type="Pfam" id="PF02378">
    <property type="entry name" value="PTS_EIIC"/>
    <property type="match status" value="1"/>
</dbReference>
<evidence type="ECO:0000256" key="22">
    <source>
        <dbReference type="ARBA" id="ARBA00030956"/>
    </source>
</evidence>
<dbReference type="InterPro" id="IPR029503">
    <property type="entry name" value="PTS_EIIB_mannitol"/>
</dbReference>
<dbReference type="InterPro" id="IPR050893">
    <property type="entry name" value="Sugar_PTS"/>
</dbReference>
<evidence type="ECO:0000256" key="5">
    <source>
        <dbReference type="ARBA" id="ARBA00011909"/>
    </source>
</evidence>
<evidence type="ECO:0000259" key="29">
    <source>
        <dbReference type="PROSITE" id="PS51104"/>
    </source>
</evidence>
<evidence type="ECO:0000256" key="4">
    <source>
        <dbReference type="ARBA" id="ARBA00011738"/>
    </source>
</evidence>
<evidence type="ECO:0000256" key="18">
    <source>
        <dbReference type="ARBA" id="ARBA00022989"/>
    </source>
</evidence>
<evidence type="ECO:0000256" key="8">
    <source>
        <dbReference type="ARBA" id="ARBA00021825"/>
    </source>
</evidence>
<gene>
    <name evidence="30" type="ORF">GCM10011512_05570</name>
</gene>
<dbReference type="EMBL" id="BMJI01000001">
    <property type="protein sequence ID" value="GGC81716.1"/>
    <property type="molecule type" value="Genomic_DNA"/>
</dbReference>
<feature type="transmembrane region" description="Helical" evidence="26">
    <location>
        <begin position="291"/>
        <end position="314"/>
    </location>
</feature>
<sequence>MATTIERSRGVNARAHVQRFGTFLSGMIMPNIGAFIAWGIITALFIEKGFTPVPQLGGFGTHTVDGAEVPWTGLVGPMITYLLPLLIAYTGGKMIYDVRGGVVGAIAAMGVIVGTDIPMFIGAMIMGPLTAWVMKLVDSIWDGKIKPGFEMLVNNFSAGILGAIMAFFAFWVIGPVVEFLTSIAANVVEWLVGAHILPLTSILIEPAKVLFLNNAVNHGILTPLGTEQSVQTGKSILFLLEANPGPGFGLLLAYMVFGRGAAKASAGGAAVIQFIGGIHEIYFPYILAKPILIVATICGGATGILTNVIFNSGLRSPAAPGSILAVLAATASDSYIGVILSVILAAAVSFLIASIILRTSKDKGEGDLGDATARMEAMKGKKSSVASTLTGGGVATAQGTINSIVFACDAGMGSSAMGASVLRNKIKAAGFTDVKVTNASIANLTDTYDLVVVHQDLAVRAEPKTPSAQHVTVDNFMGSPRYDEIVELLEQTNRDGGAATDTAGTAPAGGDVWSAPTDGRTAEQSGLAPTAGAGTSGAGDTVTGAPAAAAAGGAAGAAAGTWVAPDDAPRAAAGNDDGILAERSIVLDGSATSQAAAIEESGKLLVDSGAVTGDYVAAMHDRERSVPTYMGNFLAIPHGTNEAKGFIQRSAISFVRYPEGIDWNGKPVKFVVGIAGRNNEHLNILSSIAKVFSDKEQVARLEQAGSAREVLDIFEKVNNA</sequence>
<keyword evidence="31" id="KW-1185">Reference proteome</keyword>
<evidence type="ECO:0000256" key="3">
    <source>
        <dbReference type="ARBA" id="ARBA00004429"/>
    </source>
</evidence>
<evidence type="ECO:0000256" key="11">
    <source>
        <dbReference type="ARBA" id="ARBA00022519"/>
    </source>
</evidence>
<dbReference type="InterPro" id="IPR016152">
    <property type="entry name" value="PTrfase/Anion_transptr"/>
</dbReference>
<keyword evidence="14" id="KW-0808">Transferase</keyword>
<comment type="function">
    <text evidence="2">The phosphoenolpyruvate-dependent sugar phosphotransferase system (sugar PTS), a major carbohydrate active transport system, catalyzes the phosphorylation of incoming sugar substrates concomitantly with their translocation across the cell membrane. The enzyme II CmtAB PTS system is involved in D-mannitol transport.</text>
</comment>
<evidence type="ECO:0000256" key="15">
    <source>
        <dbReference type="ARBA" id="ARBA00022683"/>
    </source>
</evidence>
<reference evidence="31" key="1">
    <citation type="journal article" date="2019" name="Int. J. Syst. Evol. Microbiol.">
        <title>The Global Catalogue of Microorganisms (GCM) 10K type strain sequencing project: providing services to taxonomists for standard genome sequencing and annotation.</title>
        <authorList>
            <consortium name="The Broad Institute Genomics Platform"/>
            <consortium name="The Broad Institute Genome Sequencing Center for Infectious Disease"/>
            <person name="Wu L."/>
            <person name="Ma J."/>
        </authorList>
    </citation>
    <scope>NUCLEOTIDE SEQUENCE [LARGE SCALE GENOMIC DNA]</scope>
    <source>
        <strain evidence="31">CGMCC 1.15480</strain>
    </source>
</reference>
<feature type="transmembrane region" description="Helical" evidence="26">
    <location>
        <begin position="179"/>
        <end position="204"/>
    </location>
</feature>
<dbReference type="PROSITE" id="PS00372">
    <property type="entry name" value="PTS_EIIA_TYPE_2_HIS"/>
    <property type="match status" value="1"/>
</dbReference>
<keyword evidence="19 26" id="KW-0472">Membrane</keyword>
<keyword evidence="15" id="KW-0598">Phosphotransferase system</keyword>
<dbReference type="InterPro" id="IPR036095">
    <property type="entry name" value="PTS_EIIB-like_sf"/>
</dbReference>
<dbReference type="InterPro" id="IPR003352">
    <property type="entry name" value="PTS_EIIC"/>
</dbReference>
<dbReference type="NCBIfam" id="NF011663">
    <property type="entry name" value="PRK15083.1"/>
    <property type="match status" value="1"/>
</dbReference>
<dbReference type="PROSITE" id="PS51099">
    <property type="entry name" value="PTS_EIIB_TYPE_2"/>
    <property type="match status" value="1"/>
</dbReference>
<comment type="subunit">
    <text evidence="4">Homodimer.</text>
</comment>
<comment type="subcellular location">
    <subcellularLocation>
        <location evidence="3">Cell inner membrane</location>
        <topology evidence="3">Multi-pass membrane protein</topology>
    </subcellularLocation>
</comment>
<keyword evidence="11" id="KW-0997">Cell inner membrane</keyword>
<dbReference type="InterPro" id="IPR013011">
    <property type="entry name" value="PTS_EIIB_2"/>
</dbReference>
<feature type="domain" description="PTS EIIA type-2" evidence="27">
    <location>
        <begin position="578"/>
        <end position="717"/>
    </location>
</feature>
<dbReference type="InterPro" id="IPR004718">
    <property type="entry name" value="PTS_IIC_mtl"/>
</dbReference>
<dbReference type="PROSITE" id="PS51104">
    <property type="entry name" value="PTS_EIIC_TYPE_2"/>
    <property type="match status" value="1"/>
</dbReference>
<feature type="compositionally biased region" description="Low complexity" evidence="25">
    <location>
        <begin position="495"/>
        <end position="511"/>
    </location>
</feature>
<evidence type="ECO:0000256" key="23">
    <source>
        <dbReference type="ARBA" id="ARBA00030962"/>
    </source>
</evidence>
<organism evidence="30 31">
    <name type="scientific">Tersicoccus solisilvae</name>
    <dbReference type="NCBI Taxonomy" id="1882339"/>
    <lineage>
        <taxon>Bacteria</taxon>
        <taxon>Bacillati</taxon>
        <taxon>Actinomycetota</taxon>
        <taxon>Actinomycetes</taxon>
        <taxon>Micrococcales</taxon>
        <taxon>Micrococcaceae</taxon>
        <taxon>Tersicoccus</taxon>
    </lineage>
</organism>
<evidence type="ECO:0000256" key="20">
    <source>
        <dbReference type="ARBA" id="ARBA00029908"/>
    </source>
</evidence>
<evidence type="ECO:0000256" key="16">
    <source>
        <dbReference type="ARBA" id="ARBA00022692"/>
    </source>
</evidence>
<evidence type="ECO:0000313" key="31">
    <source>
        <dbReference type="Proteomes" id="UP000597761"/>
    </source>
</evidence>